<sequence length="569" mass="65699">MGTPGLEIVRFRKRYYIRYHRLDSYFDGLGAKIVASIPSDPKEYQKWLESMRTEYAARENALKSYVYEIRYGFKPDYSRFREFWTLPSEFPRLGNRGLYFYIINLDDEILTMNHSIHWKLGNIPRQDDLWLRAIVRSIYQCWNTISLDVCPEEHMASPALVYPKPNRTIEYNFRVVTPRTDLVEARKAFLTLTLASMLIEYEDDIIRFGMEWSPDSFPFRELAFALVSIASGQAKFHSFPAQYCNPRTCELWNCNDNHLPKLPGWLDKEWAGDSAPLLVFGSPSHRPGEPPGASPTETMYWLEDVLVSLVLVIDGEAVTKAVTWGIEQGRANFQIVVLSLFKVTFAEVSFGDTVEPFVEVSKAIDLSPLRSNYCVSTHPRMRPELKPGMKIRRQRGKFISRKRFIGNRIETRPKLRSQFPGVAALVNFFEVAASRRAASRSAGILPPELYGMIMDFVNYDTWKTCLLASTVVRSWCLNKYRLDDRMRIVAGPFARLQKYNDQHLVFNFENMQTGEILPMIQDPYCISTKECNWMPVIGSDRRVLMLDIDIQFQPAGDESMEANSDDECA</sequence>
<proteinExistence type="predicted"/>
<keyword evidence="2" id="KW-1185">Reference proteome</keyword>
<evidence type="ECO:0000313" key="2">
    <source>
        <dbReference type="Proteomes" id="UP001610334"/>
    </source>
</evidence>
<name>A0ABR4GUA2_9EURO</name>
<gene>
    <name evidence="1" type="ORF">BJX63DRAFT_441509</name>
</gene>
<dbReference type="EMBL" id="JBFXLT010000212">
    <property type="protein sequence ID" value="KAL2802065.1"/>
    <property type="molecule type" value="Genomic_DNA"/>
</dbReference>
<dbReference type="Proteomes" id="UP001610334">
    <property type="component" value="Unassembled WGS sequence"/>
</dbReference>
<organism evidence="1 2">
    <name type="scientific">Aspergillus granulosus</name>
    <dbReference type="NCBI Taxonomy" id="176169"/>
    <lineage>
        <taxon>Eukaryota</taxon>
        <taxon>Fungi</taxon>
        <taxon>Dikarya</taxon>
        <taxon>Ascomycota</taxon>
        <taxon>Pezizomycotina</taxon>
        <taxon>Eurotiomycetes</taxon>
        <taxon>Eurotiomycetidae</taxon>
        <taxon>Eurotiales</taxon>
        <taxon>Aspergillaceae</taxon>
        <taxon>Aspergillus</taxon>
        <taxon>Aspergillus subgen. Nidulantes</taxon>
    </lineage>
</organism>
<evidence type="ECO:0000313" key="1">
    <source>
        <dbReference type="EMBL" id="KAL2802065.1"/>
    </source>
</evidence>
<accession>A0ABR4GUA2</accession>
<evidence type="ECO:0008006" key="3">
    <source>
        <dbReference type="Google" id="ProtNLM"/>
    </source>
</evidence>
<reference evidence="1 2" key="1">
    <citation type="submission" date="2024-07" db="EMBL/GenBank/DDBJ databases">
        <title>Section-level genome sequencing and comparative genomics of Aspergillus sections Usti and Cavernicolus.</title>
        <authorList>
            <consortium name="Lawrence Berkeley National Laboratory"/>
            <person name="Nybo J.L."/>
            <person name="Vesth T.C."/>
            <person name="Theobald S."/>
            <person name="Frisvad J.C."/>
            <person name="Larsen T.O."/>
            <person name="Kjaerboelling I."/>
            <person name="Rothschild-Mancinelli K."/>
            <person name="Lyhne E.K."/>
            <person name="Kogle M.E."/>
            <person name="Barry K."/>
            <person name="Clum A."/>
            <person name="Na H."/>
            <person name="Ledsgaard L."/>
            <person name="Lin J."/>
            <person name="Lipzen A."/>
            <person name="Kuo A."/>
            <person name="Riley R."/>
            <person name="Mondo S."/>
            <person name="Labutti K."/>
            <person name="Haridas S."/>
            <person name="Pangalinan J."/>
            <person name="Salamov A.A."/>
            <person name="Simmons B.A."/>
            <person name="Magnuson J.K."/>
            <person name="Chen J."/>
            <person name="Drula E."/>
            <person name="Henrissat B."/>
            <person name="Wiebenga A."/>
            <person name="Lubbers R.J."/>
            <person name="Gomes A.C."/>
            <person name="Makela M.R."/>
            <person name="Stajich J."/>
            <person name="Grigoriev I.V."/>
            <person name="Mortensen U.H."/>
            <person name="De Vries R.P."/>
            <person name="Baker S.E."/>
            <person name="Andersen M.R."/>
        </authorList>
    </citation>
    <scope>NUCLEOTIDE SEQUENCE [LARGE SCALE GENOMIC DNA]</scope>
    <source>
        <strain evidence="1 2">CBS 588.65</strain>
    </source>
</reference>
<comment type="caution">
    <text evidence="1">The sequence shown here is derived from an EMBL/GenBank/DDBJ whole genome shotgun (WGS) entry which is preliminary data.</text>
</comment>
<protein>
    <recommendedName>
        <fullName evidence="3">F-box domain-containing protein</fullName>
    </recommendedName>
</protein>